<dbReference type="EMBL" id="CP092867">
    <property type="protein sequence ID" value="UYV67902.1"/>
    <property type="molecule type" value="Genomic_DNA"/>
</dbReference>
<dbReference type="InterPro" id="IPR050863">
    <property type="entry name" value="CenT-Element_Derived"/>
</dbReference>
<keyword evidence="5" id="KW-1185">Reference proteome</keyword>
<dbReference type="Pfam" id="PF03221">
    <property type="entry name" value="HTH_Tnp_Tc5"/>
    <property type="match status" value="1"/>
</dbReference>
<dbReference type="PANTHER" id="PTHR19303:SF73">
    <property type="entry name" value="PROTEIN PDC2"/>
    <property type="match status" value="1"/>
</dbReference>
<evidence type="ECO:0000313" key="5">
    <source>
        <dbReference type="Proteomes" id="UP001235939"/>
    </source>
</evidence>
<gene>
    <name evidence="4" type="ORF">LAZ67_5002457</name>
</gene>
<organism evidence="4 5">
    <name type="scientific">Cordylochernes scorpioides</name>
    <dbReference type="NCBI Taxonomy" id="51811"/>
    <lineage>
        <taxon>Eukaryota</taxon>
        <taxon>Metazoa</taxon>
        <taxon>Ecdysozoa</taxon>
        <taxon>Arthropoda</taxon>
        <taxon>Chelicerata</taxon>
        <taxon>Arachnida</taxon>
        <taxon>Pseudoscorpiones</taxon>
        <taxon>Cheliferoidea</taxon>
        <taxon>Chernetidae</taxon>
        <taxon>Cordylochernes</taxon>
    </lineage>
</organism>
<dbReference type="SMART" id="SM00674">
    <property type="entry name" value="CENPB"/>
    <property type="match status" value="1"/>
</dbReference>
<accession>A0ABY6KGC6</accession>
<dbReference type="Proteomes" id="UP001235939">
    <property type="component" value="Chromosome 05"/>
</dbReference>
<dbReference type="InterPro" id="IPR006600">
    <property type="entry name" value="HTH_CenpB_DNA-bd_dom"/>
</dbReference>
<keyword evidence="2" id="KW-0238">DNA-binding</keyword>
<comment type="subcellular location">
    <subcellularLocation>
        <location evidence="1">Nucleus</location>
    </subcellularLocation>
</comment>
<dbReference type="Gene3D" id="1.10.10.60">
    <property type="entry name" value="Homeodomain-like"/>
    <property type="match status" value="1"/>
</dbReference>
<dbReference type="PANTHER" id="PTHR19303">
    <property type="entry name" value="TRANSPOSON"/>
    <property type="match status" value="1"/>
</dbReference>
<proteinExistence type="predicted"/>
<name>A0ABY6KGC6_9ARAC</name>
<evidence type="ECO:0000256" key="2">
    <source>
        <dbReference type="ARBA" id="ARBA00023125"/>
    </source>
</evidence>
<sequence length="172" mass="20010">MKKSTKFDEVNDIVWKFFTDMKARNIYVSGPMLQEQAIKFAAGLKLPKFSASNGWLESFRSRGQNSKERVSIVLLTNVLEDKEKPIVIRKARNPRCFKNLKSHNLPVTYDIKDFDTKMGIAKRKVLLFLDNAHTHVKINKKLDNVIFFTSCQLYWTCTTPRPRNHSGIQFEI</sequence>
<protein>
    <recommendedName>
        <fullName evidence="3">HTH CENPB-type domain-containing protein</fullName>
    </recommendedName>
</protein>
<dbReference type="SUPFAM" id="SSF46689">
    <property type="entry name" value="Homeodomain-like"/>
    <property type="match status" value="1"/>
</dbReference>
<evidence type="ECO:0000256" key="1">
    <source>
        <dbReference type="ARBA" id="ARBA00004123"/>
    </source>
</evidence>
<feature type="domain" description="HTH CENPB-type" evidence="3">
    <location>
        <begin position="1"/>
        <end position="69"/>
    </location>
</feature>
<evidence type="ECO:0000313" key="4">
    <source>
        <dbReference type="EMBL" id="UYV67902.1"/>
    </source>
</evidence>
<reference evidence="4 5" key="1">
    <citation type="submission" date="2022-01" db="EMBL/GenBank/DDBJ databases">
        <title>A chromosomal length assembly of Cordylochernes scorpioides.</title>
        <authorList>
            <person name="Zeh D."/>
            <person name="Zeh J."/>
        </authorList>
    </citation>
    <scope>NUCLEOTIDE SEQUENCE [LARGE SCALE GENOMIC DNA]</scope>
    <source>
        <strain evidence="4">IN4F17</strain>
        <tissue evidence="4">Whole Body</tissue>
    </source>
</reference>
<evidence type="ECO:0000259" key="3">
    <source>
        <dbReference type="PROSITE" id="PS51253"/>
    </source>
</evidence>
<dbReference type="InterPro" id="IPR009057">
    <property type="entry name" value="Homeodomain-like_sf"/>
</dbReference>
<dbReference type="PROSITE" id="PS51253">
    <property type="entry name" value="HTH_CENPB"/>
    <property type="match status" value="1"/>
</dbReference>